<proteinExistence type="predicted"/>
<keyword evidence="2" id="KW-1015">Disulfide bond</keyword>
<dbReference type="FunFam" id="2.60.40.10:FF:000721">
    <property type="entry name" value="Immunoglobulin lambda variable 5-45"/>
    <property type="match status" value="1"/>
</dbReference>
<dbReference type="SUPFAM" id="SSF48726">
    <property type="entry name" value="Immunoglobulin"/>
    <property type="match status" value="1"/>
</dbReference>
<protein>
    <recommendedName>
        <fullName evidence="4">Ig-like domain-containing protein</fullName>
    </recommendedName>
</protein>
<organism evidence="5 6">
    <name type="scientific">Varanus komodoensis</name>
    <name type="common">Komodo dragon</name>
    <dbReference type="NCBI Taxonomy" id="61221"/>
    <lineage>
        <taxon>Eukaryota</taxon>
        <taxon>Metazoa</taxon>
        <taxon>Chordata</taxon>
        <taxon>Craniata</taxon>
        <taxon>Vertebrata</taxon>
        <taxon>Euteleostomi</taxon>
        <taxon>Lepidosauria</taxon>
        <taxon>Squamata</taxon>
        <taxon>Bifurcata</taxon>
        <taxon>Unidentata</taxon>
        <taxon>Episquamata</taxon>
        <taxon>Toxicofera</taxon>
        <taxon>Anguimorpha</taxon>
        <taxon>Paleoanguimorpha</taxon>
        <taxon>Varanoidea</taxon>
        <taxon>Varanidae</taxon>
        <taxon>Varanus</taxon>
    </lineage>
</organism>
<dbReference type="PROSITE" id="PS50835">
    <property type="entry name" value="IG_LIKE"/>
    <property type="match status" value="1"/>
</dbReference>
<dbReference type="Ensembl" id="ENSVKKT00000010981.1">
    <property type="protein sequence ID" value="ENSVKKP00000010723.1"/>
    <property type="gene ID" value="ENSVKKG00000007529.1"/>
</dbReference>
<accession>A0A8D2J5P9</accession>
<dbReference type="PANTHER" id="PTHR23267">
    <property type="entry name" value="IMMUNOGLOBULIN LIGHT CHAIN"/>
    <property type="match status" value="1"/>
</dbReference>
<dbReference type="SMART" id="SM00406">
    <property type="entry name" value="IGv"/>
    <property type="match status" value="1"/>
</dbReference>
<evidence type="ECO:0000313" key="5">
    <source>
        <dbReference type="Ensembl" id="ENSVKKP00000010723.1"/>
    </source>
</evidence>
<dbReference type="AlphaFoldDB" id="A0A8D2J5P9"/>
<dbReference type="InterPro" id="IPR050150">
    <property type="entry name" value="IgV_Light_Chain"/>
</dbReference>
<reference evidence="5" key="2">
    <citation type="submission" date="2025-09" db="UniProtKB">
        <authorList>
            <consortium name="Ensembl"/>
        </authorList>
    </citation>
    <scope>IDENTIFICATION</scope>
</reference>
<dbReference type="OMA" id="NTDEDFC"/>
<keyword evidence="1" id="KW-0732">Signal</keyword>
<dbReference type="Gene3D" id="2.60.40.10">
    <property type="entry name" value="Immunoglobulins"/>
    <property type="match status" value="1"/>
</dbReference>
<dbReference type="InterPro" id="IPR003599">
    <property type="entry name" value="Ig_sub"/>
</dbReference>
<evidence type="ECO:0000256" key="1">
    <source>
        <dbReference type="ARBA" id="ARBA00022729"/>
    </source>
</evidence>
<dbReference type="InterPro" id="IPR036179">
    <property type="entry name" value="Ig-like_dom_sf"/>
</dbReference>
<evidence type="ECO:0000259" key="4">
    <source>
        <dbReference type="PROSITE" id="PS50835"/>
    </source>
</evidence>
<keyword evidence="6" id="KW-1185">Reference proteome</keyword>
<evidence type="ECO:0000256" key="2">
    <source>
        <dbReference type="ARBA" id="ARBA00023157"/>
    </source>
</evidence>
<dbReference type="InterPro" id="IPR007110">
    <property type="entry name" value="Ig-like_dom"/>
</dbReference>
<sequence>MYENSFLLCCRSREVFPDSGEHLFVNTDEDFCKGLQLGWKPVLLQETRRMETPILVLTQPPSTSVSLGNTVRLSCAFSSGVSVSGQFVQWFQQKPGSPPRYLLSYYSDSIKEQGSGVPARFSGSKDTSTNSGILTISGVQAEDEADYYCGTAHGSGSTAQLAQ</sequence>
<evidence type="ECO:0000256" key="3">
    <source>
        <dbReference type="ARBA" id="ARBA00023319"/>
    </source>
</evidence>
<dbReference type="SMART" id="SM00409">
    <property type="entry name" value="IG"/>
    <property type="match status" value="1"/>
</dbReference>
<feature type="domain" description="Ig-like" evidence="4">
    <location>
        <begin position="53"/>
        <end position="162"/>
    </location>
</feature>
<dbReference type="Pfam" id="PF07686">
    <property type="entry name" value="V-set"/>
    <property type="match status" value="1"/>
</dbReference>
<dbReference type="InterPro" id="IPR013783">
    <property type="entry name" value="Ig-like_fold"/>
</dbReference>
<evidence type="ECO:0000313" key="6">
    <source>
        <dbReference type="Proteomes" id="UP000694545"/>
    </source>
</evidence>
<dbReference type="Proteomes" id="UP000694545">
    <property type="component" value="Unplaced"/>
</dbReference>
<dbReference type="InterPro" id="IPR013106">
    <property type="entry name" value="Ig_V-set"/>
</dbReference>
<reference evidence="5" key="1">
    <citation type="submission" date="2025-08" db="UniProtKB">
        <authorList>
            <consortium name="Ensembl"/>
        </authorList>
    </citation>
    <scope>IDENTIFICATION</scope>
</reference>
<keyword evidence="3" id="KW-0393">Immunoglobulin domain</keyword>
<name>A0A8D2J5P9_VARKO</name>